<sequence length="91" mass="10351">MIREFTTATLPTSQRRSIRLLYTIKVLHDESFSSSAKNYILKPNGTIKNRFASTRRKSFQKCGTRSSKIGCFWSAPGSYLKEGCPDNLNLE</sequence>
<proteinExistence type="predicted"/>
<reference evidence="1 3" key="1">
    <citation type="submission" date="2024-01" db="EMBL/GenBank/DDBJ databases">
        <authorList>
            <person name="Waweru B."/>
        </authorList>
    </citation>
    <scope>NUCLEOTIDE SEQUENCE [LARGE SCALE GENOMIC DNA]</scope>
</reference>
<evidence type="ECO:0000313" key="2">
    <source>
        <dbReference type="EMBL" id="CAK7328693.1"/>
    </source>
</evidence>
<dbReference type="EMBL" id="CAWUPB010000903">
    <property type="protein sequence ID" value="CAK7328693.1"/>
    <property type="molecule type" value="Genomic_DNA"/>
</dbReference>
<gene>
    <name evidence="1" type="ORF">DCAF_LOCUS59</name>
    <name evidence="2" type="ORF">DCAF_LOCUS6425</name>
</gene>
<name>A0AAV1QPX7_9ROSI</name>
<evidence type="ECO:0000313" key="3">
    <source>
        <dbReference type="Proteomes" id="UP001314170"/>
    </source>
</evidence>
<keyword evidence="3" id="KW-1185">Reference proteome</keyword>
<dbReference type="AlphaFoldDB" id="A0AAV1QPX7"/>
<dbReference type="Proteomes" id="UP001314170">
    <property type="component" value="Unassembled WGS sequence"/>
</dbReference>
<organism evidence="1 3">
    <name type="scientific">Dovyalis caffra</name>
    <dbReference type="NCBI Taxonomy" id="77055"/>
    <lineage>
        <taxon>Eukaryota</taxon>
        <taxon>Viridiplantae</taxon>
        <taxon>Streptophyta</taxon>
        <taxon>Embryophyta</taxon>
        <taxon>Tracheophyta</taxon>
        <taxon>Spermatophyta</taxon>
        <taxon>Magnoliopsida</taxon>
        <taxon>eudicotyledons</taxon>
        <taxon>Gunneridae</taxon>
        <taxon>Pentapetalae</taxon>
        <taxon>rosids</taxon>
        <taxon>fabids</taxon>
        <taxon>Malpighiales</taxon>
        <taxon>Salicaceae</taxon>
        <taxon>Flacourtieae</taxon>
        <taxon>Dovyalis</taxon>
    </lineage>
</organism>
<protein>
    <submittedName>
        <fullName evidence="1">Uncharacterized protein</fullName>
    </submittedName>
</protein>
<evidence type="ECO:0000313" key="1">
    <source>
        <dbReference type="EMBL" id="CAK7322450.1"/>
    </source>
</evidence>
<dbReference type="EMBL" id="CAWUPB010000021">
    <property type="protein sequence ID" value="CAK7322450.1"/>
    <property type="molecule type" value="Genomic_DNA"/>
</dbReference>
<accession>A0AAV1QPX7</accession>
<comment type="caution">
    <text evidence="1">The sequence shown here is derived from an EMBL/GenBank/DDBJ whole genome shotgun (WGS) entry which is preliminary data.</text>
</comment>